<dbReference type="SUPFAM" id="SSF46894">
    <property type="entry name" value="C-terminal effector domain of the bipartite response regulators"/>
    <property type="match status" value="1"/>
</dbReference>
<evidence type="ECO:0000256" key="2">
    <source>
        <dbReference type="ARBA" id="ARBA00023125"/>
    </source>
</evidence>
<dbReference type="RefSeq" id="WP_051313876.1">
    <property type="nucleotide sequence ID" value="NZ_AUBJ02000001.1"/>
</dbReference>
<evidence type="ECO:0000313" key="5">
    <source>
        <dbReference type="EMBL" id="MCP2334099.1"/>
    </source>
</evidence>
<name>A0ABT1JPC0_ACTCY</name>
<proteinExistence type="predicted"/>
<dbReference type="PANTHER" id="PTHR44688">
    <property type="entry name" value="DNA-BINDING TRANSCRIPTIONAL ACTIVATOR DEVR_DOSR"/>
    <property type="match status" value="1"/>
</dbReference>
<protein>
    <submittedName>
        <fullName evidence="5">DNA-binding response regulator, NarL/FixJ family, contains REC and HTH domains</fullName>
    </submittedName>
</protein>
<dbReference type="SMART" id="SM00421">
    <property type="entry name" value="HTH_LUXR"/>
    <property type="match status" value="1"/>
</dbReference>
<dbReference type="GO" id="GO:0003677">
    <property type="term" value="F:DNA binding"/>
    <property type="evidence" value="ECO:0007669"/>
    <property type="project" value="UniProtKB-KW"/>
</dbReference>
<dbReference type="PROSITE" id="PS50043">
    <property type="entry name" value="HTH_LUXR_2"/>
    <property type="match status" value="1"/>
</dbReference>
<comment type="caution">
    <text evidence="5">The sequence shown here is derived from an EMBL/GenBank/DDBJ whole genome shotgun (WGS) entry which is preliminary data.</text>
</comment>
<feature type="domain" description="HTH luxR-type" evidence="4">
    <location>
        <begin position="150"/>
        <end position="215"/>
    </location>
</feature>
<dbReference type="PRINTS" id="PR00038">
    <property type="entry name" value="HTHLUXR"/>
</dbReference>
<dbReference type="PANTHER" id="PTHR44688:SF16">
    <property type="entry name" value="DNA-BINDING TRANSCRIPTIONAL ACTIVATOR DEVR_DOSR"/>
    <property type="match status" value="1"/>
</dbReference>
<keyword evidence="2 5" id="KW-0238">DNA-binding</keyword>
<evidence type="ECO:0000256" key="1">
    <source>
        <dbReference type="ARBA" id="ARBA00023015"/>
    </source>
</evidence>
<dbReference type="InterPro" id="IPR000792">
    <property type="entry name" value="Tscrpt_reg_LuxR_C"/>
</dbReference>
<dbReference type="InterPro" id="IPR016032">
    <property type="entry name" value="Sig_transdc_resp-reg_C-effctor"/>
</dbReference>
<dbReference type="CDD" id="cd06170">
    <property type="entry name" value="LuxR_C_like"/>
    <property type="match status" value="1"/>
</dbReference>
<accession>A0ABT1JPC0</accession>
<sequence>MLSIDIITGSRDRLQNDTQLQFMIALGLGRFNISIHAVHETLRESLRHSANSEVAAWLLYSDALDGDDLVDLRARTAVEGQPAPVVMVYPKGATDFDAVLRSQLAGVVTTADTPWVLTAALHSAAQHKLFLSPEVLATQASSLVNVLRSGPAPADLLTEREQHVLALLAEGLPNSKIAVELFISRATVGSHVLSILRKLGVSNRTEAAAIAHRTGIAHRTACRPVEAMGRRTVPV</sequence>
<reference evidence="5 6" key="1">
    <citation type="submission" date="2022-06" db="EMBL/GenBank/DDBJ databases">
        <title>Genomic Encyclopedia of Type Strains, Phase I: the one thousand microbial genomes (KMG-I) project.</title>
        <authorList>
            <person name="Kyrpides N."/>
        </authorList>
    </citation>
    <scope>NUCLEOTIDE SEQUENCE [LARGE SCALE GENOMIC DNA]</scope>
    <source>
        <strain evidence="5 6">DSM 43889</strain>
    </source>
</reference>
<evidence type="ECO:0000256" key="3">
    <source>
        <dbReference type="ARBA" id="ARBA00023163"/>
    </source>
</evidence>
<gene>
    <name evidence="5" type="ORF">G443_004369</name>
</gene>
<evidence type="ECO:0000313" key="6">
    <source>
        <dbReference type="Proteomes" id="UP000791080"/>
    </source>
</evidence>
<dbReference type="Pfam" id="PF00196">
    <property type="entry name" value="GerE"/>
    <property type="match status" value="1"/>
</dbReference>
<dbReference type="PROSITE" id="PS00622">
    <property type="entry name" value="HTH_LUXR_1"/>
    <property type="match status" value="1"/>
</dbReference>
<evidence type="ECO:0000259" key="4">
    <source>
        <dbReference type="PROSITE" id="PS50043"/>
    </source>
</evidence>
<organism evidence="5 6">
    <name type="scientific">Actinoalloteichus caeruleus DSM 43889</name>
    <dbReference type="NCBI Taxonomy" id="1120930"/>
    <lineage>
        <taxon>Bacteria</taxon>
        <taxon>Bacillati</taxon>
        <taxon>Actinomycetota</taxon>
        <taxon>Actinomycetes</taxon>
        <taxon>Pseudonocardiales</taxon>
        <taxon>Pseudonocardiaceae</taxon>
        <taxon>Actinoalloteichus</taxon>
        <taxon>Actinoalloteichus cyanogriseus</taxon>
    </lineage>
</organism>
<keyword evidence="3" id="KW-0804">Transcription</keyword>
<keyword evidence="1" id="KW-0805">Transcription regulation</keyword>
<dbReference type="Proteomes" id="UP000791080">
    <property type="component" value="Unassembled WGS sequence"/>
</dbReference>
<dbReference type="Gene3D" id="3.40.50.2300">
    <property type="match status" value="1"/>
</dbReference>
<dbReference type="EMBL" id="AUBJ02000001">
    <property type="protein sequence ID" value="MCP2334099.1"/>
    <property type="molecule type" value="Genomic_DNA"/>
</dbReference>
<keyword evidence="6" id="KW-1185">Reference proteome</keyword>